<dbReference type="PRINTS" id="PR00792">
    <property type="entry name" value="PEPSIN"/>
</dbReference>
<accession>A0A7J6RLU5</accession>
<dbReference type="SUPFAM" id="SSF50630">
    <property type="entry name" value="Acid proteases"/>
    <property type="match status" value="1"/>
</dbReference>
<feature type="domain" description="Peptidase A1" evidence="6">
    <location>
        <begin position="1"/>
        <end position="207"/>
    </location>
</feature>
<evidence type="ECO:0000256" key="3">
    <source>
        <dbReference type="ARBA" id="ARBA00022750"/>
    </source>
</evidence>
<evidence type="ECO:0000256" key="2">
    <source>
        <dbReference type="ARBA" id="ARBA00022670"/>
    </source>
</evidence>
<evidence type="ECO:0000313" key="7">
    <source>
        <dbReference type="EMBL" id="KAF4721477.1"/>
    </source>
</evidence>
<dbReference type="PANTHER" id="PTHR47966:SF51">
    <property type="entry name" value="BETA-SITE APP-CLEAVING ENZYME, ISOFORM A-RELATED"/>
    <property type="match status" value="1"/>
</dbReference>
<evidence type="ECO:0000256" key="4">
    <source>
        <dbReference type="ARBA" id="ARBA00022801"/>
    </source>
</evidence>
<feature type="disulfide bond" evidence="5">
    <location>
        <begin position="133"/>
        <end position="171"/>
    </location>
</feature>
<dbReference type="GO" id="GO:0004190">
    <property type="term" value="F:aspartic-type endopeptidase activity"/>
    <property type="evidence" value="ECO:0007669"/>
    <property type="project" value="UniProtKB-KW"/>
</dbReference>
<dbReference type="PANTHER" id="PTHR47966">
    <property type="entry name" value="BETA-SITE APP-CLEAVING ENZYME, ISOFORM A-RELATED"/>
    <property type="match status" value="1"/>
</dbReference>
<comment type="caution">
    <text evidence="7">The sequence shown here is derived from an EMBL/GenBank/DDBJ whole genome shotgun (WGS) entry which is preliminary data.</text>
</comment>
<comment type="similarity">
    <text evidence="1">Belongs to the peptidase A1 family.</text>
</comment>
<dbReference type="InterPro" id="IPR034164">
    <property type="entry name" value="Pepsin-like_dom"/>
</dbReference>
<evidence type="ECO:0000259" key="6">
    <source>
        <dbReference type="PROSITE" id="PS51767"/>
    </source>
</evidence>
<sequence length="211" mass="23138">SFSLGPDMAVPSSVLGLGFQQDPPLFLEPLIDQLVNDSSGYIKSRSFSLYLESGTLTHGEVLLGGVDPDKFIGPLALMPVVGEGHWMLHLLAVYVGGASRRQAGLHAILDTGTNGMYMPAKARLVEGKYEIDCADRKYLPTIELEFEGVDGTVFVEVPQENYVEPTMSSACTLLIFEDTESFWRIGQNAMPGHYFSFDFDEKQIGIAKVKP</sequence>
<dbReference type="Gene3D" id="2.40.70.10">
    <property type="entry name" value="Acid Proteases"/>
    <property type="match status" value="1"/>
</dbReference>
<dbReference type="InterPro" id="IPR021109">
    <property type="entry name" value="Peptidase_aspartic_dom_sf"/>
</dbReference>
<dbReference type="InterPro" id="IPR033121">
    <property type="entry name" value="PEPTIDASE_A1"/>
</dbReference>
<proteinExistence type="inferred from homology"/>
<dbReference type="GO" id="GO:0006508">
    <property type="term" value="P:proteolysis"/>
    <property type="evidence" value="ECO:0007669"/>
    <property type="project" value="UniProtKB-KW"/>
</dbReference>
<organism evidence="7 8">
    <name type="scientific">Perkinsus olseni</name>
    <name type="common">Perkinsus atlanticus</name>
    <dbReference type="NCBI Taxonomy" id="32597"/>
    <lineage>
        <taxon>Eukaryota</taxon>
        <taxon>Sar</taxon>
        <taxon>Alveolata</taxon>
        <taxon>Perkinsozoa</taxon>
        <taxon>Perkinsea</taxon>
        <taxon>Perkinsida</taxon>
        <taxon>Perkinsidae</taxon>
        <taxon>Perkinsus</taxon>
    </lineage>
</organism>
<dbReference type="AlphaFoldDB" id="A0A7J6RLU5"/>
<dbReference type="InterPro" id="IPR001461">
    <property type="entry name" value="Aspartic_peptidase_A1"/>
</dbReference>
<dbReference type="CDD" id="cd05471">
    <property type="entry name" value="pepsin_like"/>
    <property type="match status" value="1"/>
</dbReference>
<dbReference type="Pfam" id="PF00026">
    <property type="entry name" value="Asp"/>
    <property type="match status" value="1"/>
</dbReference>
<keyword evidence="8" id="KW-1185">Reference proteome</keyword>
<dbReference type="Proteomes" id="UP000553632">
    <property type="component" value="Unassembled WGS sequence"/>
</dbReference>
<dbReference type="EMBL" id="JABANO010024703">
    <property type="protein sequence ID" value="KAF4721477.1"/>
    <property type="molecule type" value="Genomic_DNA"/>
</dbReference>
<keyword evidence="3" id="KW-0064">Aspartyl protease</keyword>
<feature type="non-terminal residue" evidence="7">
    <location>
        <position position="1"/>
    </location>
</feature>
<evidence type="ECO:0000313" key="8">
    <source>
        <dbReference type="Proteomes" id="UP000553632"/>
    </source>
</evidence>
<evidence type="ECO:0000256" key="1">
    <source>
        <dbReference type="ARBA" id="ARBA00007447"/>
    </source>
</evidence>
<gene>
    <name evidence="7" type="ORF">FOZ63_019605</name>
</gene>
<evidence type="ECO:0000256" key="5">
    <source>
        <dbReference type="PIRSR" id="PIRSR601461-2"/>
    </source>
</evidence>
<name>A0A7J6RLU5_PEROL</name>
<dbReference type="PROSITE" id="PS51767">
    <property type="entry name" value="PEPTIDASE_A1"/>
    <property type="match status" value="1"/>
</dbReference>
<protein>
    <recommendedName>
        <fullName evidence="6">Peptidase A1 domain-containing protein</fullName>
    </recommendedName>
</protein>
<keyword evidence="2" id="KW-0645">Protease</keyword>
<keyword evidence="5" id="KW-1015">Disulfide bond</keyword>
<keyword evidence="4" id="KW-0378">Hydrolase</keyword>
<reference evidence="7 8" key="1">
    <citation type="submission" date="2020-04" db="EMBL/GenBank/DDBJ databases">
        <title>Perkinsus olseni comparative genomics.</title>
        <authorList>
            <person name="Bogema D.R."/>
        </authorList>
    </citation>
    <scope>NUCLEOTIDE SEQUENCE [LARGE SCALE GENOMIC DNA]</scope>
    <source>
        <strain evidence="7 8">ATCC PRA-207</strain>
    </source>
</reference>